<comment type="caution">
    <text evidence="1">The sequence shown here is derived from an EMBL/GenBank/DDBJ whole genome shotgun (WGS) entry which is preliminary data.</text>
</comment>
<accession>A0AAE0HS27</accession>
<dbReference type="AlphaFoldDB" id="A0AAE0HS27"/>
<protein>
    <submittedName>
        <fullName evidence="1">Uncharacterized protein</fullName>
    </submittedName>
</protein>
<reference evidence="1" key="1">
    <citation type="journal article" date="2023" name="Mol. Phylogenet. Evol.">
        <title>Genome-scale phylogeny and comparative genomics of the fungal order Sordariales.</title>
        <authorList>
            <person name="Hensen N."/>
            <person name="Bonometti L."/>
            <person name="Westerberg I."/>
            <person name="Brannstrom I.O."/>
            <person name="Guillou S."/>
            <person name="Cros-Aarteil S."/>
            <person name="Calhoun S."/>
            <person name="Haridas S."/>
            <person name="Kuo A."/>
            <person name="Mondo S."/>
            <person name="Pangilinan J."/>
            <person name="Riley R."/>
            <person name="LaButti K."/>
            <person name="Andreopoulos B."/>
            <person name="Lipzen A."/>
            <person name="Chen C."/>
            <person name="Yan M."/>
            <person name="Daum C."/>
            <person name="Ng V."/>
            <person name="Clum A."/>
            <person name="Steindorff A."/>
            <person name="Ohm R.A."/>
            <person name="Martin F."/>
            <person name="Silar P."/>
            <person name="Natvig D.O."/>
            <person name="Lalanne C."/>
            <person name="Gautier V."/>
            <person name="Ament-Velasquez S.L."/>
            <person name="Kruys A."/>
            <person name="Hutchinson M.I."/>
            <person name="Powell A.J."/>
            <person name="Barry K."/>
            <person name="Miller A.N."/>
            <person name="Grigoriev I.V."/>
            <person name="Debuchy R."/>
            <person name="Gladieux P."/>
            <person name="Hiltunen Thoren M."/>
            <person name="Johannesson H."/>
        </authorList>
    </citation>
    <scope>NUCLEOTIDE SEQUENCE</scope>
    <source>
        <strain evidence="1">CBS 118394</strain>
    </source>
</reference>
<sequence length="156" mass="17503">MFYQGHTHQEKKVTGFHSTPVFKECENGMMHELRVSDRTVCRTALGHFHPERGFGGLPGSSGGSLLASQRLLHCQGPGCHCVAYSRLGHDPPPLFRRNNQSPLMLKLSTFEEFRIMKQCSRISTDQPQKGFQLATACCYDNDPCLHCSRFGICRSS</sequence>
<proteinExistence type="predicted"/>
<evidence type="ECO:0000313" key="1">
    <source>
        <dbReference type="EMBL" id="KAK3311850.1"/>
    </source>
</evidence>
<dbReference type="EMBL" id="JAUEDM010000013">
    <property type="protein sequence ID" value="KAK3311850.1"/>
    <property type="molecule type" value="Genomic_DNA"/>
</dbReference>
<organism evidence="1 2">
    <name type="scientific">Apodospora peruviana</name>
    <dbReference type="NCBI Taxonomy" id="516989"/>
    <lineage>
        <taxon>Eukaryota</taxon>
        <taxon>Fungi</taxon>
        <taxon>Dikarya</taxon>
        <taxon>Ascomycota</taxon>
        <taxon>Pezizomycotina</taxon>
        <taxon>Sordariomycetes</taxon>
        <taxon>Sordariomycetidae</taxon>
        <taxon>Sordariales</taxon>
        <taxon>Lasiosphaeriaceae</taxon>
        <taxon>Apodospora</taxon>
    </lineage>
</organism>
<evidence type="ECO:0000313" key="2">
    <source>
        <dbReference type="Proteomes" id="UP001283341"/>
    </source>
</evidence>
<dbReference type="Proteomes" id="UP001283341">
    <property type="component" value="Unassembled WGS sequence"/>
</dbReference>
<reference evidence="1" key="2">
    <citation type="submission" date="2023-06" db="EMBL/GenBank/DDBJ databases">
        <authorList>
            <consortium name="Lawrence Berkeley National Laboratory"/>
            <person name="Haridas S."/>
            <person name="Hensen N."/>
            <person name="Bonometti L."/>
            <person name="Westerberg I."/>
            <person name="Brannstrom I.O."/>
            <person name="Guillou S."/>
            <person name="Cros-Aarteil S."/>
            <person name="Calhoun S."/>
            <person name="Kuo A."/>
            <person name="Mondo S."/>
            <person name="Pangilinan J."/>
            <person name="Riley R."/>
            <person name="Labutti K."/>
            <person name="Andreopoulos B."/>
            <person name="Lipzen A."/>
            <person name="Chen C."/>
            <person name="Yanf M."/>
            <person name="Daum C."/>
            <person name="Ng V."/>
            <person name="Clum A."/>
            <person name="Steindorff A."/>
            <person name="Ohm R."/>
            <person name="Martin F."/>
            <person name="Silar P."/>
            <person name="Natvig D."/>
            <person name="Lalanne C."/>
            <person name="Gautier V."/>
            <person name="Ament-Velasquez S.L."/>
            <person name="Kruys A."/>
            <person name="Hutchinson M.I."/>
            <person name="Powell A.J."/>
            <person name="Barry K."/>
            <person name="Miller A.N."/>
            <person name="Grigoriev I.V."/>
            <person name="Debuchy R."/>
            <person name="Gladieux P."/>
            <person name="Thoren M.H."/>
            <person name="Johannesson H."/>
        </authorList>
    </citation>
    <scope>NUCLEOTIDE SEQUENCE</scope>
    <source>
        <strain evidence="1">CBS 118394</strain>
    </source>
</reference>
<name>A0AAE0HS27_9PEZI</name>
<gene>
    <name evidence="1" type="ORF">B0H66DRAFT_104141</name>
</gene>
<keyword evidence="2" id="KW-1185">Reference proteome</keyword>